<proteinExistence type="predicted"/>
<dbReference type="Proteomes" id="UP001189303">
    <property type="component" value="Unassembled WGS sequence"/>
</dbReference>
<evidence type="ECO:0000313" key="2">
    <source>
        <dbReference type="Proteomes" id="UP001189303"/>
    </source>
</evidence>
<keyword evidence="2" id="KW-1185">Reference proteome</keyword>
<name>A0ABM9IM87_RALPI</name>
<gene>
    <name evidence="1" type="ORF">R38712_02154</name>
</gene>
<accession>A0ABM9IM87</accession>
<sequence>MMRCMLNERMNAQAPLACYADVVKLYASAGTQCESDLNCVVAASMASLPEAQGYRRHYLDAPRAAADQEITDVVLKGFTREKYLHSILP</sequence>
<organism evidence="1 2">
    <name type="scientific">Ralstonia pickettii</name>
    <name type="common">Burkholderia pickettii</name>
    <dbReference type="NCBI Taxonomy" id="329"/>
    <lineage>
        <taxon>Bacteria</taxon>
        <taxon>Pseudomonadati</taxon>
        <taxon>Pseudomonadota</taxon>
        <taxon>Betaproteobacteria</taxon>
        <taxon>Burkholderiales</taxon>
        <taxon>Burkholderiaceae</taxon>
        <taxon>Ralstonia</taxon>
    </lineage>
</organism>
<dbReference type="EMBL" id="CATWFT010000005">
    <property type="protein sequence ID" value="CAJ0723848.1"/>
    <property type="molecule type" value="Genomic_DNA"/>
</dbReference>
<comment type="caution">
    <text evidence="1">The sequence shown here is derived from an EMBL/GenBank/DDBJ whole genome shotgun (WGS) entry which is preliminary data.</text>
</comment>
<protein>
    <submittedName>
        <fullName evidence="1">Uncharacterized protein</fullName>
    </submittedName>
</protein>
<reference evidence="1 2" key="1">
    <citation type="submission" date="2023-07" db="EMBL/GenBank/DDBJ databases">
        <authorList>
            <person name="Peeters C."/>
        </authorList>
    </citation>
    <scope>NUCLEOTIDE SEQUENCE [LARGE SCALE GENOMIC DNA]</scope>
    <source>
        <strain evidence="1 2">R-38712</strain>
    </source>
</reference>
<evidence type="ECO:0000313" key="1">
    <source>
        <dbReference type="EMBL" id="CAJ0723848.1"/>
    </source>
</evidence>